<proteinExistence type="predicted"/>
<sequence>MSQPAVWAERPAAWPKGVIARYLTRAGEALRDPSITVDVVGGGEYHENNIYRCRACGSKSLNSGTNLIYAEEQAHAHAEKCRAVPRPEGV</sequence>
<dbReference type="RefSeq" id="WP_184349393.1">
    <property type="nucleotide sequence ID" value="NZ_JACHJH010000003.1"/>
</dbReference>
<dbReference type="Proteomes" id="UP000556084">
    <property type="component" value="Unassembled WGS sequence"/>
</dbReference>
<evidence type="ECO:0000313" key="2">
    <source>
        <dbReference type="Proteomes" id="UP000556084"/>
    </source>
</evidence>
<gene>
    <name evidence="1" type="ORF">FHS39_002567</name>
</gene>
<keyword evidence="2" id="KW-1185">Reference proteome</keyword>
<name>A0A7W7LPR4_9ACTN</name>
<evidence type="ECO:0000313" key="1">
    <source>
        <dbReference type="EMBL" id="MBB4893536.1"/>
    </source>
</evidence>
<dbReference type="AlphaFoldDB" id="A0A7W7LPR4"/>
<organism evidence="1 2">
    <name type="scientific">Streptomyces olivoverticillatus</name>
    <dbReference type="NCBI Taxonomy" id="66427"/>
    <lineage>
        <taxon>Bacteria</taxon>
        <taxon>Bacillati</taxon>
        <taxon>Actinomycetota</taxon>
        <taxon>Actinomycetes</taxon>
        <taxon>Kitasatosporales</taxon>
        <taxon>Streptomycetaceae</taxon>
        <taxon>Streptomyces</taxon>
    </lineage>
</organism>
<protein>
    <submittedName>
        <fullName evidence="1">Uncharacterized protein</fullName>
    </submittedName>
</protein>
<reference evidence="1 2" key="1">
    <citation type="submission" date="2020-08" db="EMBL/GenBank/DDBJ databases">
        <title>Genomic Encyclopedia of Type Strains, Phase III (KMG-III): the genomes of soil and plant-associated and newly described type strains.</title>
        <authorList>
            <person name="Whitman W."/>
        </authorList>
    </citation>
    <scope>NUCLEOTIDE SEQUENCE [LARGE SCALE GENOMIC DNA]</scope>
    <source>
        <strain evidence="1 2">CECT 3266</strain>
    </source>
</reference>
<dbReference type="EMBL" id="JACHJH010000003">
    <property type="protein sequence ID" value="MBB4893536.1"/>
    <property type="molecule type" value="Genomic_DNA"/>
</dbReference>
<comment type="caution">
    <text evidence="1">The sequence shown here is derived from an EMBL/GenBank/DDBJ whole genome shotgun (WGS) entry which is preliminary data.</text>
</comment>
<accession>A0A7W7LPR4</accession>